<dbReference type="InterPro" id="IPR011990">
    <property type="entry name" value="TPR-like_helical_dom_sf"/>
</dbReference>
<sequence>MTAEQPNLRAGLAESIAGCEVESAWHWIAALQRFWDVTGQHLEARDWIGRVRGLGDPPATPGVAAGLAAASAILHNSDARDAYDLAAEAARLATGLDDVTKSTAALAVGTAAMWIEPELMLPKLHEALALLGDDHPWDRALTVLMAQRAMYAGIADDEVHEWLTESRALAEAAGSEEDQVHATLAFGQLAWLRGDHDEAALLVAGTLPTLRRLGDQRCAARALYVLGERAYEQGDLAQAERLMASCVEAVVLAGQSFVLVRALEALAAVLFAQGRRGTAAVCDRGTAPRRTKPARTVARPRLTLNFGRGTGSDPCTLRCVSAAVSSLRRRSAATAAAISDGINISISSLERPAARLRAIRTPVIRAPYGTSRPCPAREERLSGLAQGSIAA</sequence>
<comment type="caution">
    <text evidence="2">The sequence shown here is derived from an EMBL/GenBank/DDBJ whole genome shotgun (WGS) entry which is preliminary data.</text>
</comment>
<feature type="region of interest" description="Disordered" evidence="1">
    <location>
        <begin position="370"/>
        <end position="391"/>
    </location>
</feature>
<evidence type="ECO:0000313" key="3">
    <source>
        <dbReference type="Proteomes" id="UP000295573"/>
    </source>
</evidence>
<evidence type="ECO:0008006" key="4">
    <source>
        <dbReference type="Google" id="ProtNLM"/>
    </source>
</evidence>
<accession>A0A4R2ITC1</accession>
<evidence type="ECO:0000313" key="2">
    <source>
        <dbReference type="EMBL" id="TCO48337.1"/>
    </source>
</evidence>
<dbReference type="RefSeq" id="WP_132148139.1">
    <property type="nucleotide sequence ID" value="NZ_SLWR01000004.1"/>
</dbReference>
<gene>
    <name evidence="2" type="ORF">EV646_104154</name>
</gene>
<protein>
    <recommendedName>
        <fullName evidence="4">MalT-like TPR region domain-containing protein</fullName>
    </recommendedName>
</protein>
<dbReference type="Proteomes" id="UP000295573">
    <property type="component" value="Unassembled WGS sequence"/>
</dbReference>
<keyword evidence="3" id="KW-1185">Reference proteome</keyword>
<proteinExistence type="predicted"/>
<reference evidence="2 3" key="1">
    <citation type="journal article" date="2015" name="Stand. Genomic Sci.">
        <title>Genomic Encyclopedia of Bacterial and Archaeal Type Strains, Phase III: the genomes of soil and plant-associated and newly described type strains.</title>
        <authorList>
            <person name="Whitman W.B."/>
            <person name="Woyke T."/>
            <person name="Klenk H.P."/>
            <person name="Zhou Y."/>
            <person name="Lilburn T.G."/>
            <person name="Beck B.J."/>
            <person name="De Vos P."/>
            <person name="Vandamme P."/>
            <person name="Eisen J.A."/>
            <person name="Garrity G."/>
            <person name="Hugenholtz P."/>
            <person name="Kyrpides N.C."/>
        </authorList>
    </citation>
    <scope>NUCLEOTIDE SEQUENCE [LARGE SCALE GENOMIC DNA]</scope>
    <source>
        <strain evidence="2 3">VKM Ac-2541</strain>
    </source>
</reference>
<dbReference type="Gene3D" id="1.25.40.10">
    <property type="entry name" value="Tetratricopeptide repeat domain"/>
    <property type="match status" value="1"/>
</dbReference>
<organism evidence="2 3">
    <name type="scientific">Kribbella antiqua</name>
    <dbReference type="NCBI Taxonomy" id="2512217"/>
    <lineage>
        <taxon>Bacteria</taxon>
        <taxon>Bacillati</taxon>
        <taxon>Actinomycetota</taxon>
        <taxon>Actinomycetes</taxon>
        <taxon>Propionibacteriales</taxon>
        <taxon>Kribbellaceae</taxon>
        <taxon>Kribbella</taxon>
    </lineage>
</organism>
<dbReference type="EMBL" id="SLWR01000004">
    <property type="protein sequence ID" value="TCO48337.1"/>
    <property type="molecule type" value="Genomic_DNA"/>
</dbReference>
<dbReference type="AlphaFoldDB" id="A0A4R2ITC1"/>
<dbReference type="OrthoDB" id="3755432at2"/>
<evidence type="ECO:0000256" key="1">
    <source>
        <dbReference type="SAM" id="MobiDB-lite"/>
    </source>
</evidence>
<name>A0A4R2ITC1_9ACTN</name>